<dbReference type="InterPro" id="IPR036390">
    <property type="entry name" value="WH_DNA-bd_sf"/>
</dbReference>
<name>A0ABU5H3D7_9BACT</name>
<evidence type="ECO:0000256" key="1">
    <source>
        <dbReference type="ARBA" id="ARBA00023015"/>
    </source>
</evidence>
<dbReference type="SMART" id="SM00347">
    <property type="entry name" value="HTH_MARR"/>
    <property type="match status" value="1"/>
</dbReference>
<keyword evidence="1" id="KW-0805">Transcription regulation</keyword>
<feature type="region of interest" description="Disordered" evidence="4">
    <location>
        <begin position="177"/>
        <end position="198"/>
    </location>
</feature>
<dbReference type="EMBL" id="JAXIVS010000004">
    <property type="protein sequence ID" value="MDY7227831.1"/>
    <property type="molecule type" value="Genomic_DNA"/>
</dbReference>
<dbReference type="InterPro" id="IPR039422">
    <property type="entry name" value="MarR/SlyA-like"/>
</dbReference>
<dbReference type="Gene3D" id="1.10.10.10">
    <property type="entry name" value="Winged helix-like DNA-binding domain superfamily/Winged helix DNA-binding domain"/>
    <property type="match status" value="1"/>
</dbReference>
<dbReference type="InterPro" id="IPR000835">
    <property type="entry name" value="HTH_MarR-typ"/>
</dbReference>
<dbReference type="PANTHER" id="PTHR33164:SF43">
    <property type="entry name" value="HTH-TYPE TRANSCRIPTIONAL REPRESSOR YETL"/>
    <property type="match status" value="1"/>
</dbReference>
<dbReference type="PROSITE" id="PS01117">
    <property type="entry name" value="HTH_MARR_1"/>
    <property type="match status" value="1"/>
</dbReference>
<evidence type="ECO:0000256" key="2">
    <source>
        <dbReference type="ARBA" id="ARBA00023125"/>
    </source>
</evidence>
<keyword evidence="2" id="KW-0238">DNA-binding</keyword>
<accession>A0ABU5H3D7</accession>
<protein>
    <submittedName>
        <fullName evidence="6">MarR family transcriptional regulator</fullName>
    </submittedName>
</protein>
<evidence type="ECO:0000313" key="7">
    <source>
        <dbReference type="Proteomes" id="UP001291309"/>
    </source>
</evidence>
<dbReference type="Proteomes" id="UP001291309">
    <property type="component" value="Unassembled WGS sequence"/>
</dbReference>
<organism evidence="6 7">
    <name type="scientific">Hyalangium rubrum</name>
    <dbReference type="NCBI Taxonomy" id="3103134"/>
    <lineage>
        <taxon>Bacteria</taxon>
        <taxon>Pseudomonadati</taxon>
        <taxon>Myxococcota</taxon>
        <taxon>Myxococcia</taxon>
        <taxon>Myxococcales</taxon>
        <taxon>Cystobacterineae</taxon>
        <taxon>Archangiaceae</taxon>
        <taxon>Hyalangium</taxon>
    </lineage>
</organism>
<dbReference type="RefSeq" id="WP_321546541.1">
    <property type="nucleotide sequence ID" value="NZ_JAXIVS010000004.1"/>
</dbReference>
<dbReference type="Pfam" id="PF12802">
    <property type="entry name" value="MarR_2"/>
    <property type="match status" value="1"/>
</dbReference>
<dbReference type="PANTHER" id="PTHR33164">
    <property type="entry name" value="TRANSCRIPTIONAL REGULATOR, MARR FAMILY"/>
    <property type="match status" value="1"/>
</dbReference>
<evidence type="ECO:0000256" key="4">
    <source>
        <dbReference type="SAM" id="MobiDB-lite"/>
    </source>
</evidence>
<reference evidence="6 7" key="1">
    <citation type="submission" date="2023-12" db="EMBL/GenBank/DDBJ databases">
        <title>the genome sequence of Hyalangium sp. s54d21.</title>
        <authorList>
            <person name="Zhang X."/>
        </authorList>
    </citation>
    <scope>NUCLEOTIDE SEQUENCE [LARGE SCALE GENOMIC DNA]</scope>
    <source>
        <strain evidence="7">s54d21</strain>
    </source>
</reference>
<sequence>MSTTQRLREAAQAFTLGLEKYMGAHINTPEGAEDIRVVMDSIRRVVRLLRVSARASERFVGISGAQLFVLQQLADAGACSIGELAERTLTHQSSVSVVVSRLIERGLVRRRASASDGRRAEVRLSPAGRALLRRSPAMAQAQLIAGLRRLEPPTRASLARGLEALVREIGADTQAPTLFFEDELPSGRRPRTRNHEEA</sequence>
<feature type="domain" description="HTH marR-type" evidence="5">
    <location>
        <begin position="35"/>
        <end position="167"/>
    </location>
</feature>
<keyword evidence="7" id="KW-1185">Reference proteome</keyword>
<comment type="caution">
    <text evidence="6">The sequence shown here is derived from an EMBL/GenBank/DDBJ whole genome shotgun (WGS) entry which is preliminary data.</text>
</comment>
<proteinExistence type="predicted"/>
<dbReference type="InterPro" id="IPR036388">
    <property type="entry name" value="WH-like_DNA-bd_sf"/>
</dbReference>
<dbReference type="PROSITE" id="PS50995">
    <property type="entry name" value="HTH_MARR_2"/>
    <property type="match status" value="1"/>
</dbReference>
<keyword evidence="3" id="KW-0804">Transcription</keyword>
<evidence type="ECO:0000256" key="3">
    <source>
        <dbReference type="ARBA" id="ARBA00023163"/>
    </source>
</evidence>
<dbReference type="InterPro" id="IPR023187">
    <property type="entry name" value="Tscrpt_reg_MarR-type_CS"/>
</dbReference>
<evidence type="ECO:0000313" key="6">
    <source>
        <dbReference type="EMBL" id="MDY7227831.1"/>
    </source>
</evidence>
<evidence type="ECO:0000259" key="5">
    <source>
        <dbReference type="PROSITE" id="PS50995"/>
    </source>
</evidence>
<dbReference type="SUPFAM" id="SSF46785">
    <property type="entry name" value="Winged helix' DNA-binding domain"/>
    <property type="match status" value="1"/>
</dbReference>
<gene>
    <name evidence="6" type="ORF">SYV04_15555</name>
</gene>